<feature type="compositionally biased region" description="Low complexity" evidence="1">
    <location>
        <begin position="460"/>
        <end position="472"/>
    </location>
</feature>
<feature type="compositionally biased region" description="Pro residues" evidence="1">
    <location>
        <begin position="318"/>
        <end position="331"/>
    </location>
</feature>
<comment type="caution">
    <text evidence="2">The sequence shown here is derived from an EMBL/GenBank/DDBJ whole genome shotgun (WGS) entry which is preliminary data.</text>
</comment>
<gene>
    <name evidence="2" type="ORF">HYH03_003910</name>
</gene>
<evidence type="ECO:0000313" key="3">
    <source>
        <dbReference type="Proteomes" id="UP000612055"/>
    </source>
</evidence>
<organism evidence="2 3">
    <name type="scientific">Edaphochlamys debaryana</name>
    <dbReference type="NCBI Taxonomy" id="47281"/>
    <lineage>
        <taxon>Eukaryota</taxon>
        <taxon>Viridiplantae</taxon>
        <taxon>Chlorophyta</taxon>
        <taxon>core chlorophytes</taxon>
        <taxon>Chlorophyceae</taxon>
        <taxon>CS clade</taxon>
        <taxon>Chlamydomonadales</taxon>
        <taxon>Chlamydomonadales incertae sedis</taxon>
        <taxon>Edaphochlamys</taxon>
    </lineage>
</organism>
<reference evidence="2" key="1">
    <citation type="journal article" date="2020" name="bioRxiv">
        <title>Comparative genomics of Chlamydomonas.</title>
        <authorList>
            <person name="Craig R.J."/>
            <person name="Hasan A.R."/>
            <person name="Ness R.W."/>
            <person name="Keightley P.D."/>
        </authorList>
    </citation>
    <scope>NUCLEOTIDE SEQUENCE</scope>
    <source>
        <strain evidence="2">CCAP 11/70</strain>
    </source>
</reference>
<evidence type="ECO:0000256" key="1">
    <source>
        <dbReference type="SAM" id="MobiDB-lite"/>
    </source>
</evidence>
<feature type="compositionally biased region" description="Basic and acidic residues" evidence="1">
    <location>
        <begin position="117"/>
        <end position="128"/>
    </location>
</feature>
<proteinExistence type="predicted"/>
<feature type="region of interest" description="Disordered" evidence="1">
    <location>
        <begin position="1"/>
        <end position="44"/>
    </location>
</feature>
<keyword evidence="3" id="KW-1185">Reference proteome</keyword>
<sequence>MAHFGKKLANLFTRKSSSQSRHIQDEDPRDAKPRHGAPLKVTTMSLDLPETTVELLLPSDDSPLGAGLRMHSVTTGLRPGAGAAPLRPSTSRRASFDQARSALSFPHSGTLPPIGNHESDQRLPEVSRRRSSVGFTSPPVSTSLSFVRLDMDGAAQEPHTTQFGVPSPGSRGLASPAGATSSPGPRSALPVWEQQSQRQILPHEQQQRERELHMQALQQRDSRHRRSSGGPSMLAGAAVAATAAFVAGLPPHADEASQCSSADCAVSGSGTTLPPPYPTRRSMDCLSSTGGQSTSLEPANQRGLRGCWVVAPDGTQLPPHPNPAAPAPPSPGAVSSPAGRGRVQRGPSFLSSLALGGPSGTTISGPQGSVASAIRPESIRRSFLNSTADIDVEAEAHCDEAGVISVGDAGTVSPGMSSLEVSTCGLPVAPVNAWQPVGSGRPTGLGRRHSFYACSPAPPTAQGGPRPPGGASRPRRRSLLASINGAEMGGAELCTLGLSSAWEEAVVGGGNLSQVSREVADGLQGCLQVHSGAQPRLARLTEHRPRRSEECFVPSMGGSVLRI</sequence>
<feature type="compositionally biased region" description="Polar residues" evidence="1">
    <location>
        <begin position="285"/>
        <end position="298"/>
    </location>
</feature>
<feature type="region of interest" description="Disordered" evidence="1">
    <location>
        <begin position="439"/>
        <end position="475"/>
    </location>
</feature>
<feature type="compositionally biased region" description="Polar residues" evidence="1">
    <location>
        <begin position="360"/>
        <end position="370"/>
    </location>
</feature>
<dbReference type="Proteomes" id="UP000612055">
    <property type="component" value="Unassembled WGS sequence"/>
</dbReference>
<name>A0A835Y8D5_9CHLO</name>
<dbReference type="EMBL" id="JAEHOE010000011">
    <property type="protein sequence ID" value="KAG2498152.1"/>
    <property type="molecule type" value="Genomic_DNA"/>
</dbReference>
<feature type="region of interest" description="Disordered" evidence="1">
    <location>
        <begin position="252"/>
        <end position="373"/>
    </location>
</feature>
<protein>
    <submittedName>
        <fullName evidence="2">Uncharacterized protein</fullName>
    </submittedName>
</protein>
<evidence type="ECO:0000313" key="2">
    <source>
        <dbReference type="EMBL" id="KAG2498152.1"/>
    </source>
</evidence>
<accession>A0A835Y8D5</accession>
<feature type="region of interest" description="Disordered" evidence="1">
    <location>
        <begin position="73"/>
        <end position="141"/>
    </location>
</feature>
<feature type="compositionally biased region" description="Basic and acidic residues" evidence="1">
    <location>
        <begin position="22"/>
        <end position="33"/>
    </location>
</feature>
<feature type="region of interest" description="Disordered" evidence="1">
    <location>
        <begin position="157"/>
        <end position="210"/>
    </location>
</feature>
<dbReference type="AlphaFoldDB" id="A0A835Y8D5"/>